<dbReference type="InterPro" id="IPR006685">
    <property type="entry name" value="MscS_channel_2nd"/>
</dbReference>
<dbReference type="InterPro" id="IPR049142">
    <property type="entry name" value="MS_channel_1st"/>
</dbReference>
<feature type="domain" description="Mechanosensitive ion channel transmembrane helices 2/3" evidence="11">
    <location>
        <begin position="296"/>
        <end position="332"/>
    </location>
</feature>
<dbReference type="EMBL" id="JAVTTO010000003">
    <property type="protein sequence ID" value="MDT7832466.1"/>
    <property type="molecule type" value="Genomic_DNA"/>
</dbReference>
<evidence type="ECO:0000256" key="3">
    <source>
        <dbReference type="ARBA" id="ARBA00022475"/>
    </source>
</evidence>
<evidence type="ECO:0000256" key="2">
    <source>
        <dbReference type="ARBA" id="ARBA00008017"/>
    </source>
</evidence>
<evidence type="ECO:0000259" key="10">
    <source>
        <dbReference type="Pfam" id="PF21082"/>
    </source>
</evidence>
<feature type="transmembrane region" description="Helical" evidence="7">
    <location>
        <begin position="315"/>
        <end position="331"/>
    </location>
</feature>
<evidence type="ECO:0000256" key="6">
    <source>
        <dbReference type="ARBA" id="ARBA00023136"/>
    </source>
</evidence>
<dbReference type="Pfam" id="PF21088">
    <property type="entry name" value="MS_channel_1st"/>
    <property type="match status" value="1"/>
</dbReference>
<evidence type="ECO:0000313" key="12">
    <source>
        <dbReference type="EMBL" id="MDT7832466.1"/>
    </source>
</evidence>
<dbReference type="SUPFAM" id="SSF82861">
    <property type="entry name" value="Mechanosensitive channel protein MscS (YggB), transmembrane region"/>
    <property type="match status" value="1"/>
</dbReference>
<feature type="domain" description="Mechanosensitive ion channel MscS C-terminal" evidence="10">
    <location>
        <begin position="408"/>
        <end position="492"/>
    </location>
</feature>
<dbReference type="SUPFAM" id="SSF82689">
    <property type="entry name" value="Mechanosensitive channel protein MscS (YggB), C-terminal domain"/>
    <property type="match status" value="1"/>
</dbReference>
<dbReference type="InterPro" id="IPR011066">
    <property type="entry name" value="MscS_channel_C_sf"/>
</dbReference>
<keyword evidence="5 7" id="KW-1133">Transmembrane helix</keyword>
<dbReference type="InterPro" id="IPR023408">
    <property type="entry name" value="MscS_beta-dom_sf"/>
</dbReference>
<dbReference type="Gene3D" id="1.10.287.1260">
    <property type="match status" value="1"/>
</dbReference>
<dbReference type="Gene3D" id="2.30.30.60">
    <property type="match status" value="1"/>
</dbReference>
<evidence type="ECO:0000313" key="13">
    <source>
        <dbReference type="Proteomes" id="UP001257277"/>
    </source>
</evidence>
<evidence type="ECO:0000256" key="4">
    <source>
        <dbReference type="ARBA" id="ARBA00022692"/>
    </source>
</evidence>
<dbReference type="InterPro" id="IPR045042">
    <property type="entry name" value="YnaI-like"/>
</dbReference>
<keyword evidence="4 7" id="KW-0812">Transmembrane</keyword>
<dbReference type="InterPro" id="IPR010920">
    <property type="entry name" value="LSM_dom_sf"/>
</dbReference>
<dbReference type="Pfam" id="PF00924">
    <property type="entry name" value="MS_channel_2nd"/>
    <property type="match status" value="1"/>
</dbReference>
<dbReference type="SUPFAM" id="SSF50182">
    <property type="entry name" value="Sm-like ribonucleoproteins"/>
    <property type="match status" value="1"/>
</dbReference>
<sequence length="543" mass="61623">MRKIFLLAFLFSLSTVAQVKDSVNLDNPNATIYTHIYYLQQDSYQPEKSAKTIYGLSEKEAIATAIKIKRVLDGKGLQIDFNKIPNNPDYNDTIGYSKFYKYVLFPERMPLISVEKRGNYWYYSAETVDKIDMLYEAVFPWYIDRIQEVIPGYGHKKFLGVEVWQYAALIVLLLLTILIYYIARRIAFFILQRILYRFIKEHAPSINKALKKLAHPISLLVALALVDKIFPSLQFSLEVNKWFLLSINIAATVFWIYVFLKLAKVLVILYEAFTETTDSKLDDQLVPILGNFLTGLIVVVGVLKIITLFGVNPTAVIAGASIGGLAIAFASQDTVKNLIGTVMIFTDKPFHIGDWVQAGEVVGTVEEVGFRSTRVRAADTSIYQIPNSKLSEMVINNSGLRLYRRYNTQLGIRYDTPPELIEAFVKGVREIILAHPDTKSDNYIVEFNGFGDSALLIMMNMYLKDLAWATEQKSRHQIHMAIVKLAKELGVDFAFPSTTVMIEQFPEKNAIDLKYNTDSARIDTVLEQQIANFKTNIGDASKE</sequence>
<dbReference type="RefSeq" id="WP_349241726.1">
    <property type="nucleotide sequence ID" value="NZ_JAVTTO010000003.1"/>
</dbReference>
<protein>
    <submittedName>
        <fullName evidence="12">Mechanosensitive ion channel family protein</fullName>
    </submittedName>
</protein>
<dbReference type="Gene3D" id="3.30.70.100">
    <property type="match status" value="1"/>
</dbReference>
<proteinExistence type="inferred from homology"/>
<dbReference type="PANTHER" id="PTHR43634">
    <property type="entry name" value="OW CONDUCTANCE MECHANOSENSITIVE CHANNEL"/>
    <property type="match status" value="1"/>
</dbReference>
<organism evidence="12 13">
    <name type="scientific">Asprobacillus argus</name>
    <dbReference type="NCBI Taxonomy" id="3076534"/>
    <lineage>
        <taxon>Bacteria</taxon>
        <taxon>Pseudomonadati</taxon>
        <taxon>Bacteroidota</taxon>
        <taxon>Flavobacteriia</taxon>
        <taxon>Flavobacteriales</taxon>
        <taxon>Flavobacteriaceae</taxon>
        <taxon>Asprobacillus</taxon>
    </lineage>
</organism>
<gene>
    <name evidence="12" type="ORF">RQM59_08750</name>
</gene>
<dbReference type="Pfam" id="PF21082">
    <property type="entry name" value="MS_channel_3rd"/>
    <property type="match status" value="1"/>
</dbReference>
<dbReference type="InterPro" id="IPR011014">
    <property type="entry name" value="MscS_channel_TM-2"/>
</dbReference>
<evidence type="ECO:0000256" key="7">
    <source>
        <dbReference type="SAM" id="Phobius"/>
    </source>
</evidence>
<comment type="subcellular location">
    <subcellularLocation>
        <location evidence="1">Cell membrane</location>
        <topology evidence="1">Multi-pass membrane protein</topology>
    </subcellularLocation>
</comment>
<dbReference type="PANTHER" id="PTHR43634:SF2">
    <property type="entry name" value="LOW CONDUCTANCE MECHANOSENSITIVE CHANNEL YNAI"/>
    <property type="match status" value="1"/>
</dbReference>
<evidence type="ECO:0000259" key="9">
    <source>
        <dbReference type="Pfam" id="PF00924"/>
    </source>
</evidence>
<feature type="transmembrane region" description="Helical" evidence="7">
    <location>
        <begin position="242"/>
        <end position="260"/>
    </location>
</feature>
<feature type="domain" description="Mechanosensitive ion channel MscS" evidence="9">
    <location>
        <begin position="333"/>
        <end position="397"/>
    </location>
</feature>
<feature type="signal peptide" evidence="8">
    <location>
        <begin position="1"/>
        <end position="19"/>
    </location>
</feature>
<name>A0ABU3LFH1_9FLAO</name>
<evidence type="ECO:0000256" key="1">
    <source>
        <dbReference type="ARBA" id="ARBA00004651"/>
    </source>
</evidence>
<keyword evidence="6 7" id="KW-0472">Membrane</keyword>
<evidence type="ECO:0000259" key="11">
    <source>
        <dbReference type="Pfam" id="PF21088"/>
    </source>
</evidence>
<accession>A0ABU3LFH1</accession>
<evidence type="ECO:0000256" key="5">
    <source>
        <dbReference type="ARBA" id="ARBA00022989"/>
    </source>
</evidence>
<feature type="chain" id="PRO_5045213554" evidence="8">
    <location>
        <begin position="20"/>
        <end position="543"/>
    </location>
</feature>
<reference evidence="12 13" key="1">
    <citation type="submission" date="2023-09" db="EMBL/GenBank/DDBJ databases">
        <title>Novel taxa isolated from Blanes Bay.</title>
        <authorList>
            <person name="Rey-Velasco X."/>
            <person name="Lucena T."/>
        </authorList>
    </citation>
    <scope>NUCLEOTIDE SEQUENCE [LARGE SCALE GENOMIC DNA]</scope>
    <source>
        <strain evidence="12 13">S356</strain>
    </source>
</reference>
<keyword evidence="13" id="KW-1185">Reference proteome</keyword>
<dbReference type="InterPro" id="IPR049278">
    <property type="entry name" value="MS_channel_C"/>
</dbReference>
<comment type="caution">
    <text evidence="12">The sequence shown here is derived from an EMBL/GenBank/DDBJ whole genome shotgun (WGS) entry which is preliminary data.</text>
</comment>
<keyword evidence="8" id="KW-0732">Signal</keyword>
<evidence type="ECO:0000256" key="8">
    <source>
        <dbReference type="SAM" id="SignalP"/>
    </source>
</evidence>
<feature type="transmembrane region" description="Helical" evidence="7">
    <location>
        <begin position="288"/>
        <end position="309"/>
    </location>
</feature>
<dbReference type="Proteomes" id="UP001257277">
    <property type="component" value="Unassembled WGS sequence"/>
</dbReference>
<comment type="similarity">
    <text evidence="2">Belongs to the MscS (TC 1.A.23) family.</text>
</comment>
<feature type="transmembrane region" description="Helical" evidence="7">
    <location>
        <begin position="163"/>
        <end position="183"/>
    </location>
</feature>
<keyword evidence="3" id="KW-1003">Cell membrane</keyword>